<evidence type="ECO:0000259" key="21">
    <source>
        <dbReference type="PROSITE" id="PS50112"/>
    </source>
</evidence>
<dbReference type="CDD" id="cd00130">
    <property type="entry name" value="PAS"/>
    <property type="match status" value="1"/>
</dbReference>
<comment type="catalytic activity">
    <reaction evidence="1">
        <text>ATP + protein L-histidine = ADP + protein N-phospho-L-histidine.</text>
        <dbReference type="EC" id="2.7.13.3"/>
    </reaction>
</comment>
<evidence type="ECO:0000256" key="11">
    <source>
        <dbReference type="ARBA" id="ARBA00022741"/>
    </source>
</evidence>
<dbReference type="InterPro" id="IPR000014">
    <property type="entry name" value="PAS"/>
</dbReference>
<dbReference type="InterPro" id="IPR003661">
    <property type="entry name" value="HisK_dim/P_dom"/>
</dbReference>
<evidence type="ECO:0000256" key="15">
    <source>
        <dbReference type="ARBA" id="ARBA00023012"/>
    </source>
</evidence>
<evidence type="ECO:0000256" key="17">
    <source>
        <dbReference type="ARBA" id="ARBA00025207"/>
    </source>
</evidence>
<keyword evidence="10 19" id="KW-0812">Transmembrane</keyword>
<feature type="domain" description="PAS" evidence="21">
    <location>
        <begin position="95"/>
        <end position="150"/>
    </location>
</feature>
<organism evidence="22 23">
    <name type="scientific">Marinobacter salinisoli</name>
    <dbReference type="NCBI Taxonomy" id="2769486"/>
    <lineage>
        <taxon>Bacteria</taxon>
        <taxon>Pseudomonadati</taxon>
        <taxon>Pseudomonadota</taxon>
        <taxon>Gammaproteobacteria</taxon>
        <taxon>Pseudomonadales</taxon>
        <taxon>Marinobacteraceae</taxon>
        <taxon>Marinobacter</taxon>
    </lineage>
</organism>
<dbReference type="InterPro" id="IPR036097">
    <property type="entry name" value="HisK_dim/P_sf"/>
</dbReference>
<dbReference type="SUPFAM" id="SSF47384">
    <property type="entry name" value="Homodimeric domain of signal transducing histidine kinase"/>
    <property type="match status" value="1"/>
</dbReference>
<evidence type="ECO:0000256" key="14">
    <source>
        <dbReference type="ARBA" id="ARBA00022989"/>
    </source>
</evidence>
<dbReference type="Pfam" id="PF02518">
    <property type="entry name" value="HATPase_c"/>
    <property type="match status" value="1"/>
</dbReference>
<evidence type="ECO:0000256" key="9">
    <source>
        <dbReference type="ARBA" id="ARBA00022679"/>
    </source>
</evidence>
<dbReference type="Pfam" id="PF00989">
    <property type="entry name" value="PAS"/>
    <property type="match status" value="1"/>
</dbReference>
<evidence type="ECO:0000256" key="7">
    <source>
        <dbReference type="ARBA" id="ARBA00022553"/>
    </source>
</evidence>
<keyword evidence="9" id="KW-0808">Transferase</keyword>
<evidence type="ECO:0000256" key="6">
    <source>
        <dbReference type="ARBA" id="ARBA00022475"/>
    </source>
</evidence>
<evidence type="ECO:0000256" key="13">
    <source>
        <dbReference type="ARBA" id="ARBA00022840"/>
    </source>
</evidence>
<dbReference type="SUPFAM" id="SSF55785">
    <property type="entry name" value="PYP-like sensor domain (PAS domain)"/>
    <property type="match status" value="1"/>
</dbReference>
<dbReference type="Gene3D" id="1.10.287.130">
    <property type="match status" value="1"/>
</dbReference>
<keyword evidence="12 22" id="KW-0418">Kinase</keyword>
<dbReference type="InterPro" id="IPR050351">
    <property type="entry name" value="BphY/WalK/GraS-like"/>
</dbReference>
<evidence type="ECO:0000256" key="10">
    <source>
        <dbReference type="ARBA" id="ARBA00022692"/>
    </source>
</evidence>
<dbReference type="InterPro" id="IPR003594">
    <property type="entry name" value="HATPase_dom"/>
</dbReference>
<dbReference type="InterPro" id="IPR005467">
    <property type="entry name" value="His_kinase_dom"/>
</dbReference>
<dbReference type="GO" id="GO:0016301">
    <property type="term" value="F:kinase activity"/>
    <property type="evidence" value="ECO:0007669"/>
    <property type="project" value="UniProtKB-KW"/>
</dbReference>
<dbReference type="Gene3D" id="3.30.450.20">
    <property type="entry name" value="PAS domain"/>
    <property type="match status" value="1"/>
</dbReference>
<comment type="function">
    <text evidence="17">Member of the two-component regulatory system PhoR/PhoB involved in the phosphate regulon genes expression. PhoR may function as a membrane-associated protein kinase that phosphorylates PhoB in response to environmental signals.</text>
</comment>
<evidence type="ECO:0000256" key="18">
    <source>
        <dbReference type="SAM" id="MobiDB-lite"/>
    </source>
</evidence>
<keyword evidence="16 19" id="KW-0472">Membrane</keyword>
<dbReference type="NCBIfam" id="TIGR00229">
    <property type="entry name" value="sensory_box"/>
    <property type="match status" value="1"/>
</dbReference>
<evidence type="ECO:0000256" key="12">
    <source>
        <dbReference type="ARBA" id="ARBA00022777"/>
    </source>
</evidence>
<dbReference type="EMBL" id="CP071247">
    <property type="protein sequence ID" value="QSP95285.1"/>
    <property type="molecule type" value="Genomic_DNA"/>
</dbReference>
<dbReference type="Pfam" id="PF00512">
    <property type="entry name" value="HisKA"/>
    <property type="match status" value="1"/>
</dbReference>
<dbReference type="Proteomes" id="UP000663555">
    <property type="component" value="Chromosome"/>
</dbReference>
<dbReference type="EC" id="2.7.13.3" evidence="3"/>
<dbReference type="PROSITE" id="PS50109">
    <property type="entry name" value="HIS_KIN"/>
    <property type="match status" value="1"/>
</dbReference>
<feature type="domain" description="Histidine kinase" evidence="20">
    <location>
        <begin position="211"/>
        <end position="428"/>
    </location>
</feature>
<keyword evidence="23" id="KW-1185">Reference proteome</keyword>
<feature type="transmembrane region" description="Helical" evidence="19">
    <location>
        <begin position="12"/>
        <end position="43"/>
    </location>
</feature>
<dbReference type="RefSeq" id="WP_206644517.1">
    <property type="nucleotide sequence ID" value="NZ_CP071247.1"/>
</dbReference>
<keyword evidence="14 19" id="KW-1133">Transmembrane helix</keyword>
<gene>
    <name evidence="22" type="primary">phoR</name>
    <name evidence="22" type="ORF">LPB19_02355</name>
</gene>
<name>A0ABX7MV00_9GAMM</name>
<keyword evidence="13" id="KW-0067">ATP-binding</keyword>
<dbReference type="Gene3D" id="3.30.565.10">
    <property type="entry name" value="Histidine kinase-like ATPase, C-terminal domain"/>
    <property type="match status" value="1"/>
</dbReference>
<keyword evidence="11" id="KW-0547">Nucleotide-binding</keyword>
<dbReference type="PRINTS" id="PR00344">
    <property type="entry name" value="BCTRLSENSOR"/>
</dbReference>
<dbReference type="PANTHER" id="PTHR45453:SF1">
    <property type="entry name" value="PHOSPHATE REGULON SENSOR PROTEIN PHOR"/>
    <property type="match status" value="1"/>
</dbReference>
<evidence type="ECO:0000256" key="16">
    <source>
        <dbReference type="ARBA" id="ARBA00023136"/>
    </source>
</evidence>
<dbReference type="PANTHER" id="PTHR45453">
    <property type="entry name" value="PHOSPHATE REGULON SENSOR PROTEIN PHOR"/>
    <property type="match status" value="1"/>
</dbReference>
<evidence type="ECO:0000256" key="19">
    <source>
        <dbReference type="SAM" id="Phobius"/>
    </source>
</evidence>
<dbReference type="InterPro" id="IPR014310">
    <property type="entry name" value="Sig_transdc_His_kinase_PhoR"/>
</dbReference>
<dbReference type="PROSITE" id="PS50112">
    <property type="entry name" value="PAS"/>
    <property type="match status" value="1"/>
</dbReference>
<dbReference type="InterPro" id="IPR036890">
    <property type="entry name" value="HATPase_C_sf"/>
</dbReference>
<dbReference type="NCBIfam" id="NF008235">
    <property type="entry name" value="PRK11006.1"/>
    <property type="match status" value="1"/>
</dbReference>
<dbReference type="Pfam" id="PF11808">
    <property type="entry name" value="PhoR"/>
    <property type="match status" value="1"/>
</dbReference>
<proteinExistence type="predicted"/>
<evidence type="ECO:0000256" key="4">
    <source>
        <dbReference type="ARBA" id="ARBA00019665"/>
    </source>
</evidence>
<dbReference type="InterPro" id="IPR013767">
    <property type="entry name" value="PAS_fold"/>
</dbReference>
<accession>A0ABX7MV00</accession>
<dbReference type="CDD" id="cd00082">
    <property type="entry name" value="HisKA"/>
    <property type="match status" value="1"/>
</dbReference>
<dbReference type="SMART" id="SM00387">
    <property type="entry name" value="HATPase_c"/>
    <property type="match status" value="1"/>
</dbReference>
<feature type="region of interest" description="Disordered" evidence="18">
    <location>
        <begin position="432"/>
        <end position="470"/>
    </location>
</feature>
<evidence type="ECO:0000256" key="3">
    <source>
        <dbReference type="ARBA" id="ARBA00012438"/>
    </source>
</evidence>
<protein>
    <recommendedName>
        <fullName evidence="4">Phosphate regulon sensor protein PhoR</fullName>
        <ecNumber evidence="3">2.7.13.3</ecNumber>
    </recommendedName>
</protein>
<keyword evidence="6" id="KW-1003">Cell membrane</keyword>
<evidence type="ECO:0000256" key="1">
    <source>
        <dbReference type="ARBA" id="ARBA00000085"/>
    </source>
</evidence>
<evidence type="ECO:0000256" key="2">
    <source>
        <dbReference type="ARBA" id="ARBA00004236"/>
    </source>
</evidence>
<dbReference type="InterPro" id="IPR004358">
    <property type="entry name" value="Sig_transdc_His_kin-like_C"/>
</dbReference>
<keyword evidence="8" id="KW-0592">Phosphate transport</keyword>
<dbReference type="InterPro" id="IPR035965">
    <property type="entry name" value="PAS-like_dom_sf"/>
</dbReference>
<reference evidence="22 23" key="1">
    <citation type="submission" date="2021-03" db="EMBL/GenBank/DDBJ databases">
        <title>Genome sequencing of Marinobacter sp. LPB0319.</title>
        <authorList>
            <person name="Kim J."/>
        </authorList>
    </citation>
    <scope>NUCLEOTIDE SEQUENCE [LARGE SCALE GENOMIC DNA]</scope>
    <source>
        <strain evidence="22 23">LPB0319</strain>
    </source>
</reference>
<evidence type="ECO:0000259" key="20">
    <source>
        <dbReference type="PROSITE" id="PS50109"/>
    </source>
</evidence>
<evidence type="ECO:0000313" key="23">
    <source>
        <dbReference type="Proteomes" id="UP000663555"/>
    </source>
</evidence>
<dbReference type="SMART" id="SM00091">
    <property type="entry name" value="PAS"/>
    <property type="match status" value="1"/>
</dbReference>
<comment type="subcellular location">
    <subcellularLocation>
        <location evidence="2">Cell membrane</location>
    </subcellularLocation>
</comment>
<keyword evidence="7" id="KW-0597">Phosphoprotein</keyword>
<dbReference type="InterPro" id="IPR021766">
    <property type="entry name" value="PhoR_N"/>
</dbReference>
<dbReference type="NCBIfam" id="TIGR02966">
    <property type="entry name" value="phoR_proteo"/>
    <property type="match status" value="1"/>
</dbReference>
<evidence type="ECO:0000256" key="5">
    <source>
        <dbReference type="ARBA" id="ARBA00022448"/>
    </source>
</evidence>
<evidence type="ECO:0000256" key="8">
    <source>
        <dbReference type="ARBA" id="ARBA00022592"/>
    </source>
</evidence>
<keyword evidence="15" id="KW-0902">Two-component regulatory system</keyword>
<dbReference type="SMART" id="SM00388">
    <property type="entry name" value="HisKA"/>
    <property type="match status" value="1"/>
</dbReference>
<dbReference type="SUPFAM" id="SSF55874">
    <property type="entry name" value="ATPase domain of HSP90 chaperone/DNA topoisomerase II/histidine kinase"/>
    <property type="match status" value="1"/>
</dbReference>
<evidence type="ECO:0000313" key="22">
    <source>
        <dbReference type="EMBL" id="QSP95285.1"/>
    </source>
</evidence>
<keyword evidence="5" id="KW-0813">Transport</keyword>
<sequence length="470" mass="53119">MQNNWSHHLHQLLGALAGCLLIGFLIGYPLPALTVGLIGYLTWSMVQSRRLYQWLSNPDVDRTPPQSVGLWGDLFDNLHKLHLKNRKTEEKLRTQINRVRESTNAMRDGVIMTDSEGTIEWWNGAAERLLGFREKTDLGQYIQNLIRSPDFKRYFYSKNYEEPLELNSPARPHIRLELQINLYGDNDRMIVAKDVTRLYQLEQMRRDFVSNVSHEMRTPLTVISGYLETLEDNADDLPPKWRRAVHTMSTQSSRMEALITDLILLSKIEIGEQAYDDHLNDVTGILEKIVHDAQALSGEQEHVIQLEITDHRWLRGDEGQLRSAFSNLIFNAVKYTPAGGTITVTWSADSAGGQLSVKDNGIGIDPIHIPRLTERFYRADPSRHQDTGGTGLGLAIVKHVLLNHDGKLDIRSRMGQGSEFICHFPANRLVQRKPEALTPNGNSFENGDPGASPNNNARPGATPDKVEPRG</sequence>